<feature type="compositionally biased region" description="Polar residues" evidence="1">
    <location>
        <begin position="151"/>
        <end position="164"/>
    </location>
</feature>
<organism evidence="3 5">
    <name type="scientific">Cafeteria roenbergensis</name>
    <name type="common">Marine flagellate</name>
    <dbReference type="NCBI Taxonomy" id="33653"/>
    <lineage>
        <taxon>Eukaryota</taxon>
        <taxon>Sar</taxon>
        <taxon>Stramenopiles</taxon>
        <taxon>Bigyra</taxon>
        <taxon>Opalozoa</taxon>
        <taxon>Bicosoecida</taxon>
        <taxon>Cafeteriaceae</taxon>
        <taxon>Cafeteria</taxon>
    </lineage>
</organism>
<evidence type="ECO:0000256" key="2">
    <source>
        <dbReference type="SAM" id="Phobius"/>
    </source>
</evidence>
<name>A0A5A8C0U8_CAFRO</name>
<feature type="transmembrane region" description="Helical" evidence="2">
    <location>
        <begin position="34"/>
        <end position="54"/>
    </location>
</feature>
<keyword evidence="2" id="KW-1133">Transmembrane helix</keyword>
<keyword evidence="2" id="KW-0472">Membrane</keyword>
<evidence type="ECO:0000313" key="5">
    <source>
        <dbReference type="Proteomes" id="UP000324907"/>
    </source>
</evidence>
<sequence>MRATVVGVARALLAPVRQATDGYRVRLEAQVAALRAQVWQVLLSIAVWALRLFLVAVQACCVGIAALLFALVTYVLLYMATVPQVTHSFPLTFQYPHQDGVPALRNSAILPADVAAAYSDQRGLSGGVALIAGALPPAYATDPTDFPTPRATPSGQDPPVTSTALARFQAEP</sequence>
<feature type="transmembrane region" description="Helical" evidence="2">
    <location>
        <begin position="61"/>
        <end position="80"/>
    </location>
</feature>
<dbReference type="Proteomes" id="UP000324907">
    <property type="component" value="Unassembled WGS sequence"/>
</dbReference>
<keyword evidence="2" id="KW-0812">Transmembrane</keyword>
<reference evidence="5 6" key="1">
    <citation type="submission" date="2019-07" db="EMBL/GenBank/DDBJ databases">
        <title>Genomes of Cafeteria roenbergensis.</title>
        <authorList>
            <person name="Fischer M.G."/>
            <person name="Hackl T."/>
            <person name="Roman M."/>
        </authorList>
    </citation>
    <scope>NUCLEOTIDE SEQUENCE [LARGE SCALE GENOMIC DNA]</scope>
    <source>
        <strain evidence="4 6">Cflag</strain>
        <strain evidence="3 5">RCC970-E3</strain>
    </source>
</reference>
<feature type="region of interest" description="Disordered" evidence="1">
    <location>
        <begin position="141"/>
        <end position="172"/>
    </location>
</feature>
<protein>
    <submittedName>
        <fullName evidence="3">Uncharacterized protein</fullName>
    </submittedName>
</protein>
<gene>
    <name evidence="3" type="ORF">FNF28_07674</name>
    <name evidence="4" type="ORF">FNF31_06057</name>
</gene>
<evidence type="ECO:0000256" key="1">
    <source>
        <dbReference type="SAM" id="MobiDB-lite"/>
    </source>
</evidence>
<accession>A0A5A8C0U8</accession>
<comment type="caution">
    <text evidence="3">The sequence shown here is derived from an EMBL/GenBank/DDBJ whole genome shotgun (WGS) entry which is preliminary data.</text>
</comment>
<dbReference type="EMBL" id="VLTM01000086">
    <property type="protein sequence ID" value="KAA0155815.1"/>
    <property type="molecule type" value="Genomic_DNA"/>
</dbReference>
<evidence type="ECO:0000313" key="3">
    <source>
        <dbReference type="EMBL" id="KAA0146444.1"/>
    </source>
</evidence>
<evidence type="ECO:0000313" key="6">
    <source>
        <dbReference type="Proteomes" id="UP000325113"/>
    </source>
</evidence>
<dbReference type="Proteomes" id="UP000325113">
    <property type="component" value="Unassembled WGS sequence"/>
</dbReference>
<dbReference type="AlphaFoldDB" id="A0A5A8C0U8"/>
<proteinExistence type="predicted"/>
<dbReference type="EMBL" id="VLTL01000309">
    <property type="protein sequence ID" value="KAA0146444.1"/>
    <property type="molecule type" value="Genomic_DNA"/>
</dbReference>
<evidence type="ECO:0000313" key="4">
    <source>
        <dbReference type="EMBL" id="KAA0155815.1"/>
    </source>
</evidence>